<dbReference type="Pfam" id="PF00076">
    <property type="entry name" value="RRM_1"/>
    <property type="match status" value="2"/>
</dbReference>
<keyword evidence="3 4" id="KW-0694">RNA-binding</keyword>
<feature type="compositionally biased region" description="Low complexity" evidence="5">
    <location>
        <begin position="236"/>
        <end position="248"/>
    </location>
</feature>
<keyword evidence="1" id="KW-0597">Phosphoprotein</keyword>
<feature type="compositionally biased region" description="Basic residues" evidence="5">
    <location>
        <begin position="65"/>
        <end position="92"/>
    </location>
</feature>
<keyword evidence="8" id="KW-1185">Reference proteome</keyword>
<dbReference type="CDD" id="cd12285">
    <property type="entry name" value="RRM3_RBM39_like"/>
    <property type="match status" value="1"/>
</dbReference>
<feature type="compositionally biased region" description="Basic and acidic residues" evidence="5">
    <location>
        <begin position="93"/>
        <end position="113"/>
    </location>
</feature>
<dbReference type="SUPFAM" id="SSF54928">
    <property type="entry name" value="RNA-binding domain, RBD"/>
    <property type="match status" value="2"/>
</dbReference>
<dbReference type="InterPro" id="IPR029123">
    <property type="entry name" value="RBM39_linker"/>
</dbReference>
<dbReference type="InterPro" id="IPR000504">
    <property type="entry name" value="RRM_dom"/>
</dbReference>
<dbReference type="Pfam" id="PF15519">
    <property type="entry name" value="RBM39linker"/>
    <property type="match status" value="1"/>
</dbReference>
<dbReference type="AlphaFoldDB" id="A0A6G0WPK3"/>
<evidence type="ECO:0000256" key="1">
    <source>
        <dbReference type="ARBA" id="ARBA00022553"/>
    </source>
</evidence>
<sequence>MDDDIDHLLEQGIKAAHGGQPSSEDSRSRARDSRESSRRDRDRSRSRDRRRDRDRRDRDRSRDRDRRRHRSRSRSRSRDRRSRRRSKSKSRSKSKEKEAPPVERARSTSQERIEKAKQRELMELTRDHRTVFVGQLTQKVRERDLEKFFGALAKVEHVLLIRDKFTNKSKGFAYVEFSNLEDIPKVLAVNGQIPSFQSFPILIKASEAEKNFAARKDAVFTSGPTTKASASGYAQSTTSNSSGATSSYGSSTGLSLSAASRVYVGNLHPNINEDDVKAVFGAFGEVVSVTVNRDDIGRSKGFGFVQFSSPDEANLALNKANGLEVAGNFLKVGPVKEGEGVAYGSSGGRDAPPSSFNNKGYHHGSGGGGNWKLEDEEGTGGYALNSQSRSALMAKLAGGIGASNMQPNLIQNQSSHQLPVAPSVTIAQNQRAAALAGGDIEGVDNHCFVVKNMFDLQKERRSGNPEWHVEIQQDVEEECSRYGKVLHSYVEKDKEGGLVYVCFDSVAAAREAAHRLHGRWFNMRQISVRYMPSQEYVGMFPATRSAIAAVRR</sequence>
<protein>
    <recommendedName>
        <fullName evidence="6">RRM domain-containing protein</fullName>
    </recommendedName>
</protein>
<evidence type="ECO:0000256" key="4">
    <source>
        <dbReference type="PROSITE-ProRule" id="PRU00176"/>
    </source>
</evidence>
<dbReference type="Proteomes" id="UP000481153">
    <property type="component" value="Unassembled WGS sequence"/>
</dbReference>
<evidence type="ECO:0000259" key="6">
    <source>
        <dbReference type="PROSITE" id="PS50102"/>
    </source>
</evidence>
<dbReference type="InterPro" id="IPR006509">
    <property type="entry name" value="RBM39_SF"/>
</dbReference>
<accession>A0A6G0WPK3</accession>
<dbReference type="PANTHER" id="PTHR48036">
    <property type="entry name" value="SPLICING FACTOR (PAD-1), PUTATIVE (AFU_ORTHOLOGUE AFUA_1G15810)-RELATED"/>
    <property type="match status" value="1"/>
</dbReference>
<evidence type="ECO:0000313" key="7">
    <source>
        <dbReference type="EMBL" id="KAF0729335.1"/>
    </source>
</evidence>
<gene>
    <name evidence="7" type="ORF">Ae201684_013081</name>
</gene>
<dbReference type="Gene3D" id="3.30.70.330">
    <property type="match status" value="3"/>
</dbReference>
<feature type="domain" description="RRM" evidence="6">
    <location>
        <begin position="129"/>
        <end position="208"/>
    </location>
</feature>
<dbReference type="GO" id="GO:0006397">
    <property type="term" value="P:mRNA processing"/>
    <property type="evidence" value="ECO:0007669"/>
    <property type="project" value="InterPro"/>
</dbReference>
<dbReference type="InterPro" id="IPR035979">
    <property type="entry name" value="RBD_domain_sf"/>
</dbReference>
<feature type="region of interest" description="Disordered" evidence="5">
    <location>
        <begin position="344"/>
        <end position="374"/>
    </location>
</feature>
<organism evidence="7 8">
    <name type="scientific">Aphanomyces euteiches</name>
    <dbReference type="NCBI Taxonomy" id="100861"/>
    <lineage>
        <taxon>Eukaryota</taxon>
        <taxon>Sar</taxon>
        <taxon>Stramenopiles</taxon>
        <taxon>Oomycota</taxon>
        <taxon>Saprolegniomycetes</taxon>
        <taxon>Saprolegniales</taxon>
        <taxon>Verrucalvaceae</taxon>
        <taxon>Aphanomyces</taxon>
    </lineage>
</organism>
<evidence type="ECO:0000256" key="2">
    <source>
        <dbReference type="ARBA" id="ARBA00022737"/>
    </source>
</evidence>
<dbReference type="GO" id="GO:0005634">
    <property type="term" value="C:nucleus"/>
    <property type="evidence" value="ECO:0007669"/>
    <property type="project" value="InterPro"/>
</dbReference>
<comment type="caution">
    <text evidence="7">The sequence shown here is derived from an EMBL/GenBank/DDBJ whole genome shotgun (WGS) entry which is preliminary data.</text>
</comment>
<feature type="compositionally biased region" description="Basic and acidic residues" evidence="5">
    <location>
        <begin position="24"/>
        <end position="64"/>
    </location>
</feature>
<dbReference type="SMART" id="SM00360">
    <property type="entry name" value="RRM"/>
    <property type="match status" value="3"/>
</dbReference>
<dbReference type="PROSITE" id="PS50102">
    <property type="entry name" value="RRM"/>
    <property type="match status" value="3"/>
</dbReference>
<evidence type="ECO:0000313" key="8">
    <source>
        <dbReference type="Proteomes" id="UP000481153"/>
    </source>
</evidence>
<feature type="compositionally biased region" description="Polar residues" evidence="5">
    <location>
        <begin position="223"/>
        <end position="235"/>
    </location>
</feature>
<dbReference type="InterPro" id="IPR012677">
    <property type="entry name" value="Nucleotide-bd_a/b_plait_sf"/>
</dbReference>
<dbReference type="EMBL" id="VJMJ01000166">
    <property type="protein sequence ID" value="KAF0729335.1"/>
    <property type="molecule type" value="Genomic_DNA"/>
</dbReference>
<proteinExistence type="predicted"/>
<reference evidence="7 8" key="1">
    <citation type="submission" date="2019-07" db="EMBL/GenBank/DDBJ databases">
        <title>Genomics analysis of Aphanomyces spp. identifies a new class of oomycete effector associated with host adaptation.</title>
        <authorList>
            <person name="Gaulin E."/>
        </authorList>
    </citation>
    <scope>NUCLEOTIDE SEQUENCE [LARGE SCALE GENOMIC DNA]</scope>
    <source>
        <strain evidence="7 8">ATCC 201684</strain>
    </source>
</reference>
<dbReference type="GO" id="GO:0003723">
    <property type="term" value="F:RNA binding"/>
    <property type="evidence" value="ECO:0007669"/>
    <property type="project" value="UniProtKB-UniRule"/>
</dbReference>
<feature type="region of interest" description="Disordered" evidence="5">
    <location>
        <begin position="1"/>
        <end position="113"/>
    </location>
</feature>
<evidence type="ECO:0000256" key="5">
    <source>
        <dbReference type="SAM" id="MobiDB-lite"/>
    </source>
</evidence>
<keyword evidence="2" id="KW-0677">Repeat</keyword>
<evidence type="ECO:0000256" key="3">
    <source>
        <dbReference type="ARBA" id="ARBA00022884"/>
    </source>
</evidence>
<feature type="domain" description="RRM" evidence="6">
    <location>
        <begin position="472"/>
        <end position="533"/>
    </location>
</feature>
<dbReference type="VEuPathDB" id="FungiDB:AeMF1_018405"/>
<feature type="domain" description="RRM" evidence="6">
    <location>
        <begin position="260"/>
        <end position="337"/>
    </location>
</feature>
<name>A0A6G0WPK3_9STRA</name>
<feature type="region of interest" description="Disordered" evidence="5">
    <location>
        <begin position="223"/>
        <end position="248"/>
    </location>
</feature>